<dbReference type="AlphaFoldDB" id="A0A8H6MHR5"/>
<name>A0A8H6MHR5_9PEZI</name>
<dbReference type="EMBL" id="WIGN01000887">
    <property type="protein sequence ID" value="KAF6782649.1"/>
    <property type="molecule type" value="Genomic_DNA"/>
</dbReference>
<dbReference type="Proteomes" id="UP000652219">
    <property type="component" value="Unassembled WGS sequence"/>
</dbReference>
<keyword evidence="2" id="KW-1185">Reference proteome</keyword>
<sequence length="201" mass="21763">MATSMTGEQIQETANQLPSLTPQGPLVSSAFSSSRFESMSVLLPMIPAVAYAVYAARFGIGTHDSQLPSPLYLVRANEYQTYWEALYFISSTGKMLQGHQDADAAMLTESSDHLGVINITSNVECSLGIIACSLPPLRKLFKFYYGTSHDANYKIAGDSFQQSQNVLVSSGPVIKLGSINDHDRTYNASAKRTPSGPGELE</sequence>
<protein>
    <submittedName>
        <fullName evidence="1">Integral membrane protein</fullName>
    </submittedName>
</protein>
<organism evidence="1 2">
    <name type="scientific">Colletotrichum sojae</name>
    <dbReference type="NCBI Taxonomy" id="2175907"/>
    <lineage>
        <taxon>Eukaryota</taxon>
        <taxon>Fungi</taxon>
        <taxon>Dikarya</taxon>
        <taxon>Ascomycota</taxon>
        <taxon>Pezizomycotina</taxon>
        <taxon>Sordariomycetes</taxon>
        <taxon>Hypocreomycetidae</taxon>
        <taxon>Glomerellales</taxon>
        <taxon>Glomerellaceae</taxon>
        <taxon>Colletotrichum</taxon>
        <taxon>Colletotrichum orchidearum species complex</taxon>
    </lineage>
</organism>
<proteinExistence type="predicted"/>
<evidence type="ECO:0000313" key="2">
    <source>
        <dbReference type="Proteomes" id="UP000652219"/>
    </source>
</evidence>
<evidence type="ECO:0000313" key="1">
    <source>
        <dbReference type="EMBL" id="KAF6782649.1"/>
    </source>
</evidence>
<feature type="non-terminal residue" evidence="1">
    <location>
        <position position="201"/>
    </location>
</feature>
<comment type="caution">
    <text evidence="1">The sequence shown here is derived from an EMBL/GenBank/DDBJ whole genome shotgun (WGS) entry which is preliminary data.</text>
</comment>
<gene>
    <name evidence="1" type="ORF">CSOJ01_15984</name>
</gene>
<reference evidence="1 2" key="1">
    <citation type="journal article" date="2020" name="Phytopathology">
        <title>Genome Sequence Resources of Colletotrichum truncatum, C. plurivorum, C. musicola, and C. sojae: Four Species Pathogenic to Soybean (Glycine max).</title>
        <authorList>
            <person name="Rogerio F."/>
            <person name="Boufleur T.R."/>
            <person name="Ciampi-Guillardi M."/>
            <person name="Sukno S.A."/>
            <person name="Thon M.R."/>
            <person name="Massola Junior N.S."/>
            <person name="Baroncelli R."/>
        </authorList>
    </citation>
    <scope>NUCLEOTIDE SEQUENCE [LARGE SCALE GENOMIC DNA]</scope>
    <source>
        <strain evidence="1 2">LFN0009</strain>
    </source>
</reference>
<accession>A0A8H6MHR5</accession>